<comment type="caution">
    <text evidence="2">The sequence shown here is derived from an EMBL/GenBank/DDBJ whole genome shotgun (WGS) entry which is preliminary data.</text>
</comment>
<feature type="region of interest" description="Disordered" evidence="1">
    <location>
        <begin position="1"/>
        <end position="50"/>
    </location>
</feature>
<keyword evidence="3" id="KW-1185">Reference proteome</keyword>
<dbReference type="AlphaFoldDB" id="A0A9P7C187"/>
<dbReference type="EMBL" id="JAANIU010010951">
    <property type="protein sequence ID" value="KAG1531392.1"/>
    <property type="molecule type" value="Genomic_DNA"/>
</dbReference>
<proteinExistence type="predicted"/>
<reference evidence="2 3" key="1">
    <citation type="journal article" date="2020" name="Microb. Genom.">
        <title>Genetic diversity of clinical and environmental Mucorales isolates obtained from an investigation of mucormycosis cases among solid organ transplant recipients.</title>
        <authorList>
            <person name="Nguyen M.H."/>
            <person name="Kaul D."/>
            <person name="Muto C."/>
            <person name="Cheng S.J."/>
            <person name="Richter R.A."/>
            <person name="Bruno V.M."/>
            <person name="Liu G."/>
            <person name="Beyhan S."/>
            <person name="Sundermann A.J."/>
            <person name="Mounaud S."/>
            <person name="Pasculle A.W."/>
            <person name="Nierman W.C."/>
            <person name="Driscoll E."/>
            <person name="Cumbie R."/>
            <person name="Clancy C.J."/>
            <person name="Dupont C.L."/>
        </authorList>
    </citation>
    <scope>NUCLEOTIDE SEQUENCE [LARGE SCALE GENOMIC DNA]</scope>
    <source>
        <strain evidence="2 3">GL24</strain>
    </source>
</reference>
<evidence type="ECO:0000256" key="1">
    <source>
        <dbReference type="SAM" id="MobiDB-lite"/>
    </source>
</evidence>
<name>A0A9P7C187_9FUNG</name>
<dbReference type="Proteomes" id="UP000740926">
    <property type="component" value="Unassembled WGS sequence"/>
</dbReference>
<gene>
    <name evidence="2" type="ORF">G6F50_016719</name>
</gene>
<evidence type="ECO:0000313" key="2">
    <source>
        <dbReference type="EMBL" id="KAG1531392.1"/>
    </source>
</evidence>
<evidence type="ECO:0000313" key="3">
    <source>
        <dbReference type="Proteomes" id="UP000740926"/>
    </source>
</evidence>
<accession>A0A9P7C187</accession>
<sequence>MHPPHRARLAGCDQAHGPRRAPQEMVGIQPAAAMPVGVDQIGPGQRARGDAHQRLLPGAGVLARCAHVLNSGISGLAPHMQNDDGTAGKLRGRWVFSSSALISLTPVEYS</sequence>
<protein>
    <submittedName>
        <fullName evidence="2">Uncharacterized protein</fullName>
    </submittedName>
</protein>
<organism evidence="2 3">
    <name type="scientific">Rhizopus delemar</name>
    <dbReference type="NCBI Taxonomy" id="936053"/>
    <lineage>
        <taxon>Eukaryota</taxon>
        <taxon>Fungi</taxon>
        <taxon>Fungi incertae sedis</taxon>
        <taxon>Mucoromycota</taxon>
        <taxon>Mucoromycotina</taxon>
        <taxon>Mucoromycetes</taxon>
        <taxon>Mucorales</taxon>
        <taxon>Mucorineae</taxon>
        <taxon>Rhizopodaceae</taxon>
        <taxon>Rhizopus</taxon>
    </lineage>
</organism>